<dbReference type="KEGG" id="gba:J421_2265"/>
<dbReference type="HOGENOM" id="CLU_107144_4_0_0"/>
<evidence type="ECO:0008006" key="3">
    <source>
        <dbReference type="Google" id="ProtNLM"/>
    </source>
</evidence>
<dbReference type="GO" id="GO:0003700">
    <property type="term" value="F:DNA-binding transcription factor activity"/>
    <property type="evidence" value="ECO:0007669"/>
    <property type="project" value="TreeGrafter"/>
</dbReference>
<reference evidence="1 2" key="1">
    <citation type="journal article" date="2014" name="Genome Announc.">
        <title>Genome Sequence and Methylome of Soil Bacterium Gemmatirosa kalamazoonensis KBS708T, a Member of the Rarely Cultivated Gemmatimonadetes Phylum.</title>
        <authorList>
            <person name="Debruyn J.M."/>
            <person name="Radosevich M."/>
            <person name="Wommack K.E."/>
            <person name="Polson S.W."/>
            <person name="Hauser L.J."/>
            <person name="Fawaz M.N."/>
            <person name="Korlach J."/>
            <person name="Tsai Y.C."/>
        </authorList>
    </citation>
    <scope>NUCLEOTIDE SEQUENCE [LARGE SCALE GENOMIC DNA]</scope>
    <source>
        <strain evidence="1 2">KBS708</strain>
    </source>
</reference>
<keyword evidence="2" id="KW-1185">Reference proteome</keyword>
<dbReference type="InterPro" id="IPR036388">
    <property type="entry name" value="WH-like_DNA-bd_sf"/>
</dbReference>
<dbReference type="PANTHER" id="PTHR33221:SF15">
    <property type="entry name" value="HTH-TYPE TRANSCRIPTIONAL REGULATOR YWGB-RELATED"/>
    <property type="match status" value="1"/>
</dbReference>
<dbReference type="PATRIC" id="fig|861299.3.peg.2304"/>
<evidence type="ECO:0000313" key="1">
    <source>
        <dbReference type="EMBL" id="AHG89802.1"/>
    </source>
</evidence>
<sequence>MNTRFAVAVHILTFLQTQGGEPATSELIASSVNTNPSLIRRLLSQLARAGLTTSQLGTGGGALLATPADRITLLDVYRAVDEARDVIPLHPTPNPRCPVGRNIHAALEGRIEAAERALERELARTTIAELAGDVARRARGARRAGAR</sequence>
<dbReference type="AlphaFoldDB" id="W0RHA5"/>
<dbReference type="Pfam" id="PF02082">
    <property type="entry name" value="Rrf2"/>
    <property type="match status" value="1"/>
</dbReference>
<dbReference type="PROSITE" id="PS51197">
    <property type="entry name" value="HTH_RRF2_2"/>
    <property type="match status" value="1"/>
</dbReference>
<dbReference type="PANTHER" id="PTHR33221">
    <property type="entry name" value="WINGED HELIX-TURN-HELIX TRANSCRIPTIONAL REGULATOR, RRF2 FAMILY"/>
    <property type="match status" value="1"/>
</dbReference>
<accession>W0RHA5</accession>
<dbReference type="RefSeq" id="WP_025411288.1">
    <property type="nucleotide sequence ID" value="NZ_CP007128.1"/>
</dbReference>
<organism evidence="1 2">
    <name type="scientific">Gemmatirosa kalamazoonensis</name>
    <dbReference type="NCBI Taxonomy" id="861299"/>
    <lineage>
        <taxon>Bacteria</taxon>
        <taxon>Pseudomonadati</taxon>
        <taxon>Gemmatimonadota</taxon>
        <taxon>Gemmatimonadia</taxon>
        <taxon>Gemmatimonadales</taxon>
        <taxon>Gemmatimonadaceae</taxon>
        <taxon>Gemmatirosa</taxon>
    </lineage>
</organism>
<dbReference type="SUPFAM" id="SSF46785">
    <property type="entry name" value="Winged helix' DNA-binding domain"/>
    <property type="match status" value="1"/>
</dbReference>
<dbReference type="EMBL" id="CP007128">
    <property type="protein sequence ID" value="AHG89802.1"/>
    <property type="molecule type" value="Genomic_DNA"/>
</dbReference>
<dbReference type="InParanoid" id="W0RHA5"/>
<dbReference type="Proteomes" id="UP000019151">
    <property type="component" value="Chromosome"/>
</dbReference>
<dbReference type="InterPro" id="IPR036390">
    <property type="entry name" value="WH_DNA-bd_sf"/>
</dbReference>
<proteinExistence type="predicted"/>
<dbReference type="STRING" id="861299.J421_2265"/>
<dbReference type="eggNOG" id="COG1959">
    <property type="taxonomic scope" value="Bacteria"/>
</dbReference>
<name>W0RHA5_9BACT</name>
<dbReference type="FunCoup" id="W0RHA5">
    <property type="interactions" value="5"/>
</dbReference>
<dbReference type="Gene3D" id="1.10.10.10">
    <property type="entry name" value="Winged helix-like DNA-binding domain superfamily/Winged helix DNA-binding domain"/>
    <property type="match status" value="1"/>
</dbReference>
<dbReference type="GO" id="GO:0005829">
    <property type="term" value="C:cytosol"/>
    <property type="evidence" value="ECO:0007669"/>
    <property type="project" value="TreeGrafter"/>
</dbReference>
<dbReference type="InterPro" id="IPR000944">
    <property type="entry name" value="Tscrpt_reg_Rrf2"/>
</dbReference>
<protein>
    <recommendedName>
        <fullName evidence="3">Transcriptional regulator, Rrf2 family</fullName>
    </recommendedName>
</protein>
<dbReference type="OrthoDB" id="9808360at2"/>
<gene>
    <name evidence="1" type="ORF">J421_2265</name>
</gene>
<evidence type="ECO:0000313" key="2">
    <source>
        <dbReference type="Proteomes" id="UP000019151"/>
    </source>
</evidence>